<proteinExistence type="predicted"/>
<dbReference type="InterPro" id="IPR055354">
    <property type="entry name" value="DUF7507"/>
</dbReference>
<name>A0ABW3IUR8_9RHOB</name>
<accession>A0ABW3IUR8</accession>
<evidence type="ECO:0000313" key="2">
    <source>
        <dbReference type="EMBL" id="MFD0981819.1"/>
    </source>
</evidence>
<dbReference type="SUPFAM" id="SSF55486">
    <property type="entry name" value="Metalloproteases ('zincins'), catalytic domain"/>
    <property type="match status" value="1"/>
</dbReference>
<dbReference type="Gene3D" id="3.40.390.10">
    <property type="entry name" value="Collagenase (Catalytic Domain)"/>
    <property type="match status" value="1"/>
</dbReference>
<dbReference type="InterPro" id="IPR047589">
    <property type="entry name" value="DUF11_rpt"/>
</dbReference>
<dbReference type="NCBIfam" id="TIGR01451">
    <property type="entry name" value="B_ant_repeat"/>
    <property type="match status" value="1"/>
</dbReference>
<evidence type="ECO:0000259" key="1">
    <source>
        <dbReference type="Pfam" id="PF24346"/>
    </source>
</evidence>
<feature type="non-terminal residue" evidence="2">
    <location>
        <position position="1"/>
    </location>
</feature>
<comment type="caution">
    <text evidence="2">The sequence shown here is derived from an EMBL/GenBank/DDBJ whole genome shotgun (WGS) entry which is preliminary data.</text>
</comment>
<evidence type="ECO:0000313" key="3">
    <source>
        <dbReference type="Proteomes" id="UP001597108"/>
    </source>
</evidence>
<dbReference type="RefSeq" id="WP_386077054.1">
    <property type="nucleotide sequence ID" value="NZ_JBHTJT010000047.1"/>
</dbReference>
<dbReference type="InterPro" id="IPR024079">
    <property type="entry name" value="MetalloPept_cat_dom_sf"/>
</dbReference>
<dbReference type="Proteomes" id="UP001597108">
    <property type="component" value="Unassembled WGS sequence"/>
</dbReference>
<feature type="domain" description="DUF7507" evidence="1">
    <location>
        <begin position="15"/>
        <end position="106"/>
    </location>
</feature>
<keyword evidence="3" id="KW-1185">Reference proteome</keyword>
<gene>
    <name evidence="2" type="ORF">ACFQ2S_19465</name>
</gene>
<protein>
    <recommendedName>
        <fullName evidence="1">DUF7507 domain-containing protein</fullName>
    </recommendedName>
</protein>
<reference evidence="3" key="1">
    <citation type="journal article" date="2019" name="Int. J. Syst. Evol. Microbiol.">
        <title>The Global Catalogue of Microorganisms (GCM) 10K type strain sequencing project: providing services to taxonomists for standard genome sequencing and annotation.</title>
        <authorList>
            <consortium name="The Broad Institute Genomics Platform"/>
            <consortium name="The Broad Institute Genome Sequencing Center for Infectious Disease"/>
            <person name="Wu L."/>
            <person name="Ma J."/>
        </authorList>
    </citation>
    <scope>NUCLEOTIDE SEQUENCE [LARGE SCALE GENOMIC DNA]</scope>
    <source>
        <strain evidence="3">CCUG 60524</strain>
    </source>
</reference>
<dbReference type="EMBL" id="JBHTJT010000047">
    <property type="protein sequence ID" value="MFD0981819.1"/>
    <property type="molecule type" value="Genomic_DNA"/>
</dbReference>
<organism evidence="2 3">
    <name type="scientific">Tropicimonas aquimaris</name>
    <dbReference type="NCBI Taxonomy" id="914152"/>
    <lineage>
        <taxon>Bacteria</taxon>
        <taxon>Pseudomonadati</taxon>
        <taxon>Pseudomonadota</taxon>
        <taxon>Alphaproteobacteria</taxon>
        <taxon>Rhodobacterales</taxon>
        <taxon>Roseobacteraceae</taxon>
        <taxon>Tropicimonas</taxon>
    </lineage>
</organism>
<dbReference type="Pfam" id="PF24346">
    <property type="entry name" value="DUF7507"/>
    <property type="match status" value="1"/>
</dbReference>
<sequence length="513" mass="55277">DDDPADITLTPTASLELLKDGVFNDENGNGFADVGETLSYTFAVTNTGNVTLYDVSIEDDMFPLFGEITPVAGDGDGDGDVDVLAVGSVANFTATYTLTQYDIDSNFTNEPDVPDPENLPDGTKNDEFLLENFAVATAYDPDGGAVTDDDDHEEPLIQNFGLIAPTGTFACDYLSGTALSFQDYYDGDPGDDLNGQIQYTYRAKGDVVSANPGVFFYYTGLSGALKVEEASEDLVVSINQDVTPGEKNGDFVEFDFVPEDVKLWQVADTNFDGEIQCDEVQQVQLFDDALGDRKDNSDIEFDGGDVTITYKDAVSSIDGAEVFYVVSTKYETSSLVGQKLNKDTGTYSFVTEYEGVEIEGGQIEAAPKLAGKGKNKLTLEDAPTEGGEVLDVASLERVMDAAIDYWDGQGLTKRELARLEKAHVRIDDLGDNVLGKTNGTVVTIDDDAAGYGWSVSLDGVEEGKVDLLSVLAHEYGHVLGYDHNDMGDSLGVGKRDLPLLDLDGLIANDEFLF</sequence>